<keyword evidence="3" id="KW-0804">Transcription</keyword>
<dbReference type="PANTHER" id="PTHR30055:SF119">
    <property type="entry name" value="NALC"/>
    <property type="match status" value="1"/>
</dbReference>
<evidence type="ECO:0000256" key="2">
    <source>
        <dbReference type="ARBA" id="ARBA00023125"/>
    </source>
</evidence>
<dbReference type="AlphaFoldDB" id="A0A494TF42"/>
<dbReference type="PRINTS" id="PR00455">
    <property type="entry name" value="HTHTETR"/>
</dbReference>
<proteinExistence type="predicted"/>
<dbReference type="PROSITE" id="PS50977">
    <property type="entry name" value="HTH_TETR_2"/>
    <property type="match status" value="1"/>
</dbReference>
<dbReference type="Proteomes" id="UP000276254">
    <property type="component" value="Chromosome"/>
</dbReference>
<evidence type="ECO:0000256" key="1">
    <source>
        <dbReference type="ARBA" id="ARBA00023015"/>
    </source>
</evidence>
<evidence type="ECO:0000259" key="5">
    <source>
        <dbReference type="PROSITE" id="PS50977"/>
    </source>
</evidence>
<dbReference type="SUPFAM" id="SSF46689">
    <property type="entry name" value="Homeodomain-like"/>
    <property type="match status" value="1"/>
</dbReference>
<dbReference type="InterPro" id="IPR050109">
    <property type="entry name" value="HTH-type_TetR-like_transc_reg"/>
</dbReference>
<dbReference type="GO" id="GO:0000976">
    <property type="term" value="F:transcription cis-regulatory region binding"/>
    <property type="evidence" value="ECO:0007669"/>
    <property type="project" value="TreeGrafter"/>
</dbReference>
<dbReference type="Pfam" id="PF14246">
    <property type="entry name" value="TetR_C_7"/>
    <property type="match status" value="1"/>
</dbReference>
<dbReference type="Pfam" id="PF00440">
    <property type="entry name" value="TetR_N"/>
    <property type="match status" value="1"/>
</dbReference>
<dbReference type="OrthoDB" id="9816431at2"/>
<dbReference type="FunFam" id="1.10.10.60:FF:000141">
    <property type="entry name" value="TetR family transcriptional regulator"/>
    <property type="match status" value="1"/>
</dbReference>
<sequence length="203" mass="22042">MECAQDARRSAFVTAARNAFFQNGYAGTTMSAISAQVGGSKTTLWTYFPSKEDLFTAVVDDVVEQYGCALSVVLSPERPVAEVLEHFAAAMLSTMLSPPIINLHRVVTGEVGRFPELGRLFFERGPKRGKARLAEYLAAMMDDGRLRKGDPALASRQFSSMCQSNSFQHALFGIEAPAPDAVARDITAAVDSFLRAWGPETKA</sequence>
<reference evidence="6 7" key="1">
    <citation type="submission" date="2018-09" db="EMBL/GenBank/DDBJ databases">
        <title>Sphingomonas peninsula sp. nov., isolated from fildes peninsula, Antarctic soil.</title>
        <authorList>
            <person name="Yingchao G."/>
        </authorList>
    </citation>
    <scope>NUCLEOTIDE SEQUENCE [LARGE SCALE GENOMIC DNA]</scope>
    <source>
        <strain evidence="6 7">YZ-8</strain>
    </source>
</reference>
<dbReference type="EMBL" id="CP032829">
    <property type="protein sequence ID" value="AYJ87920.1"/>
    <property type="molecule type" value="Genomic_DNA"/>
</dbReference>
<keyword evidence="1" id="KW-0805">Transcription regulation</keyword>
<feature type="domain" description="HTH tetR-type" evidence="5">
    <location>
        <begin position="6"/>
        <end position="66"/>
    </location>
</feature>
<dbReference type="GO" id="GO:0003700">
    <property type="term" value="F:DNA-binding transcription factor activity"/>
    <property type="evidence" value="ECO:0007669"/>
    <property type="project" value="TreeGrafter"/>
</dbReference>
<dbReference type="InterPro" id="IPR036271">
    <property type="entry name" value="Tet_transcr_reg_TetR-rel_C_sf"/>
</dbReference>
<dbReference type="PANTHER" id="PTHR30055">
    <property type="entry name" value="HTH-TYPE TRANSCRIPTIONAL REGULATOR RUTR"/>
    <property type="match status" value="1"/>
</dbReference>
<evidence type="ECO:0000313" key="6">
    <source>
        <dbReference type="EMBL" id="AYJ87920.1"/>
    </source>
</evidence>
<dbReference type="InterPro" id="IPR001647">
    <property type="entry name" value="HTH_TetR"/>
</dbReference>
<gene>
    <name evidence="6" type="ORF">D3Y57_10905</name>
</gene>
<protein>
    <submittedName>
        <fullName evidence="6">TetR/AcrR family transcriptional regulator</fullName>
    </submittedName>
</protein>
<dbReference type="Gene3D" id="1.10.357.10">
    <property type="entry name" value="Tetracycline Repressor, domain 2"/>
    <property type="match status" value="1"/>
</dbReference>
<dbReference type="InterPro" id="IPR039536">
    <property type="entry name" value="TetR_C_Proteobacteria"/>
</dbReference>
<evidence type="ECO:0000313" key="7">
    <source>
        <dbReference type="Proteomes" id="UP000276254"/>
    </source>
</evidence>
<evidence type="ECO:0000256" key="4">
    <source>
        <dbReference type="PROSITE-ProRule" id="PRU00335"/>
    </source>
</evidence>
<accession>A0A494TF42</accession>
<keyword evidence="7" id="KW-1185">Reference proteome</keyword>
<dbReference type="Gene3D" id="1.10.10.60">
    <property type="entry name" value="Homeodomain-like"/>
    <property type="match status" value="1"/>
</dbReference>
<keyword evidence="2 4" id="KW-0238">DNA-binding</keyword>
<dbReference type="InterPro" id="IPR009057">
    <property type="entry name" value="Homeodomain-like_sf"/>
</dbReference>
<organism evidence="6 7">
    <name type="scientific">Sphingomonas paeninsulae</name>
    <dbReference type="NCBI Taxonomy" id="2319844"/>
    <lineage>
        <taxon>Bacteria</taxon>
        <taxon>Pseudomonadati</taxon>
        <taxon>Pseudomonadota</taxon>
        <taxon>Alphaproteobacteria</taxon>
        <taxon>Sphingomonadales</taxon>
        <taxon>Sphingomonadaceae</taxon>
        <taxon>Sphingomonas</taxon>
    </lineage>
</organism>
<evidence type="ECO:0000256" key="3">
    <source>
        <dbReference type="ARBA" id="ARBA00023163"/>
    </source>
</evidence>
<dbReference type="KEGG" id="spha:D3Y57_10905"/>
<dbReference type="SUPFAM" id="SSF48498">
    <property type="entry name" value="Tetracyclin repressor-like, C-terminal domain"/>
    <property type="match status" value="1"/>
</dbReference>
<feature type="DNA-binding region" description="H-T-H motif" evidence="4">
    <location>
        <begin position="29"/>
        <end position="48"/>
    </location>
</feature>
<name>A0A494TF42_SPHPE</name>